<dbReference type="OrthoDB" id="6285342at2759"/>
<keyword evidence="2" id="KW-1133">Transmembrane helix</keyword>
<proteinExistence type="predicted"/>
<protein>
    <recommendedName>
        <fullName evidence="5">GRAM domain-containing protein</fullName>
    </recommendedName>
</protein>
<dbReference type="Proteomes" id="UP000316759">
    <property type="component" value="Unassembled WGS sequence"/>
</dbReference>
<evidence type="ECO:0000256" key="1">
    <source>
        <dbReference type="SAM" id="MobiDB-lite"/>
    </source>
</evidence>
<feature type="compositionally biased region" description="Polar residues" evidence="1">
    <location>
        <begin position="143"/>
        <end position="164"/>
    </location>
</feature>
<feature type="compositionally biased region" description="Low complexity" evidence="1">
    <location>
        <begin position="175"/>
        <end position="186"/>
    </location>
</feature>
<keyword evidence="4" id="KW-1185">Reference proteome</keyword>
<reference evidence="3 4" key="1">
    <citation type="submission" date="2019-04" db="EMBL/GenBank/DDBJ databases">
        <title>Annotation for the trematode Fasciola gigantica.</title>
        <authorList>
            <person name="Choi Y.-J."/>
        </authorList>
    </citation>
    <scope>NUCLEOTIDE SEQUENCE [LARGE SCALE GENOMIC DNA]</scope>
    <source>
        <strain evidence="3">Uganda_cow_1</strain>
    </source>
</reference>
<evidence type="ECO:0000256" key="2">
    <source>
        <dbReference type="SAM" id="Phobius"/>
    </source>
</evidence>
<evidence type="ECO:0008006" key="5">
    <source>
        <dbReference type="Google" id="ProtNLM"/>
    </source>
</evidence>
<dbReference type="AlphaFoldDB" id="A0A504YGB3"/>
<feature type="compositionally biased region" description="Polar residues" evidence="1">
    <location>
        <begin position="436"/>
        <end position="451"/>
    </location>
</feature>
<feature type="compositionally biased region" description="Pro residues" evidence="1">
    <location>
        <begin position="453"/>
        <end position="462"/>
    </location>
</feature>
<feature type="compositionally biased region" description="Polar residues" evidence="1">
    <location>
        <begin position="284"/>
        <end position="304"/>
    </location>
</feature>
<feature type="region of interest" description="Disordered" evidence="1">
    <location>
        <begin position="143"/>
        <end position="222"/>
    </location>
</feature>
<comment type="caution">
    <text evidence="3">The sequence shown here is derived from an EMBL/GenBank/DDBJ whole genome shotgun (WGS) entry which is preliminary data.</text>
</comment>
<feature type="region of interest" description="Disordered" evidence="1">
    <location>
        <begin position="436"/>
        <end position="462"/>
    </location>
</feature>
<gene>
    <name evidence="3" type="ORF">FGIG_08639</name>
</gene>
<dbReference type="EMBL" id="SUNJ01010706">
    <property type="protein sequence ID" value="TPP59455.1"/>
    <property type="molecule type" value="Genomic_DNA"/>
</dbReference>
<evidence type="ECO:0000313" key="3">
    <source>
        <dbReference type="EMBL" id="TPP59455.1"/>
    </source>
</evidence>
<sequence>MIGKSPLPNTRGPSLCEGLYSNEIKKKIKRGFFKEDVAVKSYKCDVIGQDIATSAKLYISNRAFYVVHRPKRRKLTAMPFTEINNIKAHTDEQGVDVYLANDSVYTFTRFQRPESAVAFLLNFWNMIRKEKFVFRHSQVSSRADLSSSSGPAIQSNSANSTTPESLRIPKFPTTISLNSSASISESDSADSKRRDMNSTSSEHMRSSSHAEMRSGEEKTSDIYENSTESILTDSKIDPTVVRVTYTSQAESADIKTPGAKTLGLKANNYTVNSSDGKCEDRENMSSSHSNRKNVNLPHSASAPTARQLHGLQRSSCPSRTRPNHPCLSETPSWSLWPVSFLPYPFSPPQRLTMIIAYAILGFLLFSTMHLYHRLAVFDLQGNPFARNPSFSDSPGTMKPTLQALELQLTELVELTGRLAQSLMHMTGEIREIRLNEGSSMPGTTSAATDQQPPAHPEPRPSV</sequence>
<feature type="region of interest" description="Disordered" evidence="1">
    <location>
        <begin position="269"/>
        <end position="323"/>
    </location>
</feature>
<accession>A0A504YGB3</accession>
<feature type="transmembrane region" description="Helical" evidence="2">
    <location>
        <begin position="351"/>
        <end position="371"/>
    </location>
</feature>
<organism evidence="3 4">
    <name type="scientific">Fasciola gigantica</name>
    <name type="common">Giant liver fluke</name>
    <dbReference type="NCBI Taxonomy" id="46835"/>
    <lineage>
        <taxon>Eukaryota</taxon>
        <taxon>Metazoa</taxon>
        <taxon>Spiralia</taxon>
        <taxon>Lophotrochozoa</taxon>
        <taxon>Platyhelminthes</taxon>
        <taxon>Trematoda</taxon>
        <taxon>Digenea</taxon>
        <taxon>Plagiorchiida</taxon>
        <taxon>Echinostomata</taxon>
        <taxon>Echinostomatoidea</taxon>
        <taxon>Fasciolidae</taxon>
        <taxon>Fasciola</taxon>
    </lineage>
</organism>
<feature type="compositionally biased region" description="Basic and acidic residues" evidence="1">
    <location>
        <begin position="189"/>
        <end position="221"/>
    </location>
</feature>
<keyword evidence="2" id="KW-0812">Transmembrane</keyword>
<name>A0A504YGB3_FASGI</name>
<evidence type="ECO:0000313" key="4">
    <source>
        <dbReference type="Proteomes" id="UP000316759"/>
    </source>
</evidence>
<keyword evidence="2" id="KW-0472">Membrane</keyword>